<evidence type="ECO:0000313" key="4">
    <source>
        <dbReference type="Proteomes" id="UP000470875"/>
    </source>
</evidence>
<feature type="region of interest" description="Disordered" evidence="1">
    <location>
        <begin position="128"/>
        <end position="152"/>
    </location>
</feature>
<keyword evidence="4" id="KW-1185">Reference proteome</keyword>
<accession>A0A6N7VR09</accession>
<feature type="region of interest" description="Disordered" evidence="1">
    <location>
        <begin position="294"/>
        <end position="366"/>
    </location>
</feature>
<feature type="region of interest" description="Disordered" evidence="1">
    <location>
        <begin position="168"/>
        <end position="187"/>
    </location>
</feature>
<feature type="compositionally biased region" description="Polar residues" evidence="1">
    <location>
        <begin position="174"/>
        <end position="187"/>
    </location>
</feature>
<feature type="compositionally biased region" description="Pro residues" evidence="1">
    <location>
        <begin position="403"/>
        <end position="423"/>
    </location>
</feature>
<evidence type="ECO:0000313" key="3">
    <source>
        <dbReference type="EMBL" id="MSS84177.1"/>
    </source>
</evidence>
<comment type="caution">
    <text evidence="3">The sequence shown here is derived from an EMBL/GenBank/DDBJ whole genome shotgun (WGS) entry which is preliminary data.</text>
</comment>
<sequence length="446" mass="46226">MKSRNKVVGVVAAVTLALAGGGIWWGVATNAQGNLNERYAQAVEVLTQDTVELATSTVSLETLAGELFEAGEVPSSVATAVEGTEVVLSKVEETGHLSFADALNPDNPGLYTDVSNVSAQVIVAQLAENDSSEAQSDEAQSDSQSGSESSVPLTTQLEELGYSLEAAQSEDEAQSGSAQSGDTAQSGSTSIFGPFIVTVPADPEVDYTKEQLNKIEELTSEVEAQTDTVINTGAEVVSEAFGVKLDAALETYTTASKKLDDTIAKAEALLKSSDGKVADNKTRDALVKAIDAAKKEAKAEAPENPVPSDLSKGTKSEATKALEAAMKAVNDSQAAKTKADEEAKAAQAQAAQNSAPSNGGYSEDYSNDYSDYSDYSGYNDYSGGNSGGGYSNNSGGGYQAPSQPAPAPSQPAPAPSQPAPSQPSEPGYWIPGSEWHCDGCSCWEVW</sequence>
<evidence type="ECO:0000256" key="2">
    <source>
        <dbReference type="SAM" id="Phobius"/>
    </source>
</evidence>
<proteinExistence type="predicted"/>
<gene>
    <name evidence="3" type="ORF">FYJ24_05225</name>
</gene>
<dbReference type="EMBL" id="VULO01000005">
    <property type="protein sequence ID" value="MSS84177.1"/>
    <property type="molecule type" value="Genomic_DNA"/>
</dbReference>
<evidence type="ECO:0000256" key="1">
    <source>
        <dbReference type="SAM" id="MobiDB-lite"/>
    </source>
</evidence>
<feature type="region of interest" description="Disordered" evidence="1">
    <location>
        <begin position="386"/>
        <end position="430"/>
    </location>
</feature>
<keyword evidence="2" id="KW-1133">Transmembrane helix</keyword>
<reference evidence="3 4" key="1">
    <citation type="submission" date="2019-08" db="EMBL/GenBank/DDBJ databases">
        <title>In-depth cultivation of the pig gut microbiome towards novel bacterial diversity and tailored functional studies.</title>
        <authorList>
            <person name="Wylensek D."/>
            <person name="Hitch T.C.A."/>
            <person name="Clavel T."/>
        </authorList>
    </citation>
    <scope>NUCLEOTIDE SEQUENCE [LARGE SCALE GENOMIC DNA]</scope>
    <source>
        <strain evidence="3 4">WB03_NA08</strain>
    </source>
</reference>
<dbReference type="AlphaFoldDB" id="A0A6N7VR09"/>
<protein>
    <recommendedName>
        <fullName evidence="5">Colicin transporter</fullName>
    </recommendedName>
</protein>
<feature type="compositionally biased region" description="Gly residues" evidence="1">
    <location>
        <begin position="386"/>
        <end position="398"/>
    </location>
</feature>
<dbReference type="Proteomes" id="UP000470875">
    <property type="component" value="Unassembled WGS sequence"/>
</dbReference>
<name>A0A6N7VR09_9ACTO</name>
<feature type="transmembrane region" description="Helical" evidence="2">
    <location>
        <begin position="7"/>
        <end position="27"/>
    </location>
</feature>
<keyword evidence="2" id="KW-0812">Transmembrane</keyword>
<organism evidence="3 4">
    <name type="scientific">Scrofimicrobium canadense</name>
    <dbReference type="NCBI Taxonomy" id="2652290"/>
    <lineage>
        <taxon>Bacteria</taxon>
        <taxon>Bacillati</taxon>
        <taxon>Actinomycetota</taxon>
        <taxon>Actinomycetes</taxon>
        <taxon>Actinomycetales</taxon>
        <taxon>Actinomycetaceae</taxon>
        <taxon>Scrofimicrobium</taxon>
    </lineage>
</organism>
<feature type="compositionally biased region" description="Low complexity" evidence="1">
    <location>
        <begin position="141"/>
        <end position="150"/>
    </location>
</feature>
<dbReference type="RefSeq" id="WP_154544287.1">
    <property type="nucleotide sequence ID" value="NZ_VULO01000005.1"/>
</dbReference>
<keyword evidence="2" id="KW-0472">Membrane</keyword>
<evidence type="ECO:0008006" key="5">
    <source>
        <dbReference type="Google" id="ProtNLM"/>
    </source>
</evidence>